<name>A0ABW7UFV7_9ACTN</name>
<evidence type="ECO:0000313" key="4">
    <source>
        <dbReference type="Proteomes" id="UP001611339"/>
    </source>
</evidence>
<comment type="caution">
    <text evidence="3">The sequence shown here is derived from an EMBL/GenBank/DDBJ whole genome shotgun (WGS) entry which is preliminary data.</text>
</comment>
<reference evidence="3 4" key="1">
    <citation type="submission" date="2024-10" db="EMBL/GenBank/DDBJ databases">
        <title>The Natural Products Discovery Center: Release of the First 8490 Sequenced Strains for Exploring Actinobacteria Biosynthetic Diversity.</title>
        <authorList>
            <person name="Kalkreuter E."/>
            <person name="Kautsar S.A."/>
            <person name="Yang D."/>
            <person name="Bader C.D."/>
            <person name="Teijaro C.N."/>
            <person name="Fluegel L."/>
            <person name="Davis C.M."/>
            <person name="Simpson J.R."/>
            <person name="Lauterbach L."/>
            <person name="Steele A.D."/>
            <person name="Gui C."/>
            <person name="Meng S."/>
            <person name="Li G."/>
            <person name="Viehrig K."/>
            <person name="Ye F."/>
            <person name="Su P."/>
            <person name="Kiefer A.F."/>
            <person name="Nichols A."/>
            <person name="Cepeda A.J."/>
            <person name="Yan W."/>
            <person name="Fan B."/>
            <person name="Jiang Y."/>
            <person name="Adhikari A."/>
            <person name="Zheng C.-J."/>
            <person name="Schuster L."/>
            <person name="Cowan T.M."/>
            <person name="Smanski M.J."/>
            <person name="Chevrette M.G."/>
            <person name="De Carvalho L.P.S."/>
            <person name="Shen B."/>
        </authorList>
    </citation>
    <scope>NUCLEOTIDE SEQUENCE [LARGE SCALE GENOMIC DNA]</scope>
    <source>
        <strain evidence="3 4">NPDC020602</strain>
    </source>
</reference>
<feature type="region of interest" description="Disordered" evidence="1">
    <location>
        <begin position="1"/>
        <end position="32"/>
    </location>
</feature>
<gene>
    <name evidence="3" type="ORF">ACH407_33860</name>
</gene>
<dbReference type="EMBL" id="JBIRUI010000023">
    <property type="protein sequence ID" value="MFI1718532.1"/>
    <property type="molecule type" value="Genomic_DNA"/>
</dbReference>
<feature type="compositionally biased region" description="Low complexity" evidence="1">
    <location>
        <begin position="11"/>
        <end position="23"/>
    </location>
</feature>
<evidence type="ECO:0000256" key="2">
    <source>
        <dbReference type="SAM" id="Phobius"/>
    </source>
</evidence>
<proteinExistence type="predicted"/>
<evidence type="ECO:0000313" key="3">
    <source>
        <dbReference type="EMBL" id="MFI1718532.1"/>
    </source>
</evidence>
<keyword evidence="2" id="KW-0472">Membrane</keyword>
<organism evidence="3 4">
    <name type="scientific">Streptomyces litmocidini</name>
    <dbReference type="NCBI Taxonomy" id="67318"/>
    <lineage>
        <taxon>Bacteria</taxon>
        <taxon>Bacillati</taxon>
        <taxon>Actinomycetota</taxon>
        <taxon>Actinomycetes</taxon>
        <taxon>Kitasatosporales</taxon>
        <taxon>Streptomycetaceae</taxon>
        <taxon>Streptomyces</taxon>
    </lineage>
</organism>
<accession>A0ABW7UFV7</accession>
<sequence length="272" mass="30007">MSIEETVRNTDTTAPPDPEAVAEPAPPVHRPRRRGLRTLGLIAVAAVVGLVGGTAVGYRVQADREPTALPPLNQPGLAYPAKPLPKGQEPAPLPAKEDHQAKAQGDLRKLLVAKPAGAKKDKFADNVDGWMSVPAYASDFKKPGSALDYQLDLGIRRVAATSWASGEHRRTEVRLVQYRSGDTLGAQEHTEDQQAYMPREEYARSEGTALKGSSNGRYYVFPLQREDGYLDIYEARAYFHRGDIAVEIFMFDTKKISEKEIRSLAERQLGRL</sequence>
<dbReference type="Proteomes" id="UP001611339">
    <property type="component" value="Unassembled WGS sequence"/>
</dbReference>
<keyword evidence="4" id="KW-1185">Reference proteome</keyword>
<feature type="region of interest" description="Disordered" evidence="1">
    <location>
        <begin position="66"/>
        <end position="103"/>
    </location>
</feature>
<feature type="transmembrane region" description="Helical" evidence="2">
    <location>
        <begin position="39"/>
        <end position="58"/>
    </location>
</feature>
<keyword evidence="2" id="KW-1133">Transmembrane helix</keyword>
<keyword evidence="2" id="KW-0812">Transmembrane</keyword>
<protein>
    <recommendedName>
        <fullName evidence="5">Serine/threonine protein kinase</fullName>
    </recommendedName>
</protein>
<dbReference type="RefSeq" id="WP_398713163.1">
    <property type="nucleotide sequence ID" value="NZ_JBIRUI010000023.1"/>
</dbReference>
<evidence type="ECO:0000256" key="1">
    <source>
        <dbReference type="SAM" id="MobiDB-lite"/>
    </source>
</evidence>
<evidence type="ECO:0008006" key="5">
    <source>
        <dbReference type="Google" id="ProtNLM"/>
    </source>
</evidence>